<organism evidence="3 4">
    <name type="scientific">Leekyejoonella antrihumi</name>
    <dbReference type="NCBI Taxonomy" id="1660198"/>
    <lineage>
        <taxon>Bacteria</taxon>
        <taxon>Bacillati</taxon>
        <taxon>Actinomycetota</taxon>
        <taxon>Actinomycetes</taxon>
        <taxon>Micrococcales</taxon>
        <taxon>Dermacoccaceae</taxon>
        <taxon>Leekyejoonella</taxon>
    </lineage>
</organism>
<reference evidence="3 4" key="1">
    <citation type="submission" date="2019-05" db="EMBL/GenBank/DDBJ databases">
        <authorList>
            <person name="Lee S.D."/>
        </authorList>
    </citation>
    <scope>NUCLEOTIDE SEQUENCE [LARGE SCALE GENOMIC DNA]</scope>
    <source>
        <strain evidence="3 4">C5-26</strain>
    </source>
</reference>
<sequence length="329" mass="34091">MSGGEVFKRAAREALDARVCPIDLSEYRSSAGAGVLAGPGCSGAGEGDAVAPGVGLEAAEQVTHLAPAVMRVARAAYQLGDGQLTGTMGDLLLVADSAERAQVFVLADAITRGVVDASDAGSPVQWLTDMAPCLEPGQASRVARVARIITDPANACLRGILVAGRVTVRGVHASVREARRVRLVLPDASWEQLLGYYLVLADHCPTGVLRDLSKEIIAAYGGDQAPTDEVAARKHESLSWVELPGGMTRVRADLSPGDAAVFAHAIEALAKPRPGTTSDGDVVPEDALALDGKPARTHGVDQRSPGKRRADALGGGTARTQRSDAGERS</sequence>
<dbReference type="AlphaFoldDB" id="A0A563DTL7"/>
<feature type="domain" description="DUF222" evidence="2">
    <location>
        <begin position="136"/>
        <end position="317"/>
    </location>
</feature>
<accession>A0A563DTL7</accession>
<keyword evidence="4" id="KW-1185">Reference proteome</keyword>
<evidence type="ECO:0000256" key="1">
    <source>
        <dbReference type="SAM" id="MobiDB-lite"/>
    </source>
</evidence>
<dbReference type="EMBL" id="VCQV01000040">
    <property type="protein sequence ID" value="TWP33519.1"/>
    <property type="molecule type" value="Genomic_DNA"/>
</dbReference>
<reference evidence="3 4" key="2">
    <citation type="submission" date="2019-08" db="EMBL/GenBank/DDBJ databases">
        <title>Jejuicoccus antrihumi gen. nov., sp. nov., a new member of the family Dermacoccaceae isolated from a cave.</title>
        <authorList>
            <person name="Schumann P."/>
            <person name="Kim I.S."/>
        </authorList>
    </citation>
    <scope>NUCLEOTIDE SEQUENCE [LARGE SCALE GENOMIC DNA]</scope>
    <source>
        <strain evidence="3 4">C5-26</strain>
    </source>
</reference>
<evidence type="ECO:0000259" key="2">
    <source>
        <dbReference type="Pfam" id="PF02720"/>
    </source>
</evidence>
<dbReference type="OrthoDB" id="5177627at2"/>
<proteinExistence type="predicted"/>
<feature type="region of interest" description="Disordered" evidence="1">
    <location>
        <begin position="271"/>
        <end position="329"/>
    </location>
</feature>
<dbReference type="RefSeq" id="WP_146320157.1">
    <property type="nucleotide sequence ID" value="NZ_VCQV01000040.1"/>
</dbReference>
<dbReference type="InterPro" id="IPR003870">
    <property type="entry name" value="DUF222"/>
</dbReference>
<gene>
    <name evidence="3" type="ORF">FGL98_20935</name>
</gene>
<protein>
    <submittedName>
        <fullName evidence="3">DUF222 domain-containing protein</fullName>
    </submittedName>
</protein>
<dbReference type="Pfam" id="PF02720">
    <property type="entry name" value="DUF222"/>
    <property type="match status" value="1"/>
</dbReference>
<comment type="caution">
    <text evidence="3">The sequence shown here is derived from an EMBL/GenBank/DDBJ whole genome shotgun (WGS) entry which is preliminary data.</text>
</comment>
<evidence type="ECO:0000313" key="3">
    <source>
        <dbReference type="EMBL" id="TWP33519.1"/>
    </source>
</evidence>
<evidence type="ECO:0000313" key="4">
    <source>
        <dbReference type="Proteomes" id="UP000320244"/>
    </source>
</evidence>
<name>A0A563DTL7_9MICO</name>
<dbReference type="Proteomes" id="UP000320244">
    <property type="component" value="Unassembled WGS sequence"/>
</dbReference>